<dbReference type="InterPro" id="IPR046748">
    <property type="entry name" value="HipA_2"/>
</dbReference>
<dbReference type="EMBL" id="LT963408">
    <property type="protein sequence ID" value="SOS34733.1"/>
    <property type="molecule type" value="Genomic_DNA"/>
</dbReference>
<dbReference type="Pfam" id="PF20613">
    <property type="entry name" value="HipA_2"/>
    <property type="match status" value="1"/>
</dbReference>
<evidence type="ECO:0000313" key="2">
    <source>
        <dbReference type="EMBL" id="SOS34733.1"/>
    </source>
</evidence>
<dbReference type="RefSeq" id="WP_104698554.1">
    <property type="nucleotide sequence ID" value="NZ_LT963408.1"/>
</dbReference>
<dbReference type="Proteomes" id="UP000238093">
    <property type="component" value="Chromosome I"/>
</dbReference>
<evidence type="ECO:0000259" key="1">
    <source>
        <dbReference type="Pfam" id="PF20613"/>
    </source>
</evidence>
<dbReference type="Gene3D" id="1.10.1070.20">
    <property type="match status" value="1"/>
</dbReference>
<protein>
    <recommendedName>
        <fullName evidence="1">HipA-like kinase domain-containing protein</fullName>
    </recommendedName>
</protein>
<sequence length="266" mass="30031">MTKKEDSAKGVSPVAAKHIGGFQKRLFPVDILTEYPNNQGSADLQLIINARDGKDYAVKKPDDGRGKVPASELMCYELAYRVTIPTPNYAFIKLSDGALGFGSLWEGGVTKISHISEVIEILQGRKKVNNLKTFLSRLYAFDIFVNNEDRHWGNYLWRQSYNNGLIALAFDFSRACFETGHEGYDALHPNSKTQDSFVLINVTMNYDRTEAIACLDALAAISTEEVEDILENMPGEWMTKSDRKSYTDWWSSKARIDRINTIKGRI</sequence>
<accession>A0A2K4WFQ4</accession>
<feature type="domain" description="HipA-like kinase" evidence="1">
    <location>
        <begin position="49"/>
        <end position="244"/>
    </location>
</feature>
<dbReference type="AlphaFoldDB" id="A0A2K4WFQ4"/>
<reference evidence="3" key="1">
    <citation type="submission" date="2017-11" db="EMBL/GenBank/DDBJ databases">
        <authorList>
            <person name="Blom J."/>
        </authorList>
    </citation>
    <scope>NUCLEOTIDE SEQUENCE [LARGE SCALE GENOMIC DNA]</scope>
</reference>
<name>A0A2K4WFQ4_9PSED</name>
<gene>
    <name evidence="2" type="ORF">CFBP6411_03376</name>
</gene>
<evidence type="ECO:0000313" key="3">
    <source>
        <dbReference type="Proteomes" id="UP000238093"/>
    </source>
</evidence>
<organism evidence="2 3">
    <name type="scientific">Pseudomonas syringae group genomosp. 3</name>
    <dbReference type="NCBI Taxonomy" id="251701"/>
    <lineage>
        <taxon>Bacteria</taxon>
        <taxon>Pseudomonadati</taxon>
        <taxon>Pseudomonadota</taxon>
        <taxon>Gammaproteobacteria</taxon>
        <taxon>Pseudomonadales</taxon>
        <taxon>Pseudomonadaceae</taxon>
        <taxon>Pseudomonas</taxon>
    </lineage>
</organism>
<proteinExistence type="predicted"/>